<feature type="compositionally biased region" description="Polar residues" evidence="1">
    <location>
        <begin position="10"/>
        <end position="21"/>
    </location>
</feature>
<dbReference type="Proteomes" id="UP000735302">
    <property type="component" value="Unassembled WGS sequence"/>
</dbReference>
<name>A0AAV3ZC28_9GAST</name>
<protein>
    <submittedName>
        <fullName evidence="2">Uncharacterized protein</fullName>
    </submittedName>
</protein>
<reference evidence="2 3" key="1">
    <citation type="journal article" date="2021" name="Elife">
        <title>Chloroplast acquisition without the gene transfer in kleptoplastic sea slugs, Plakobranchus ocellatus.</title>
        <authorList>
            <person name="Maeda T."/>
            <person name="Takahashi S."/>
            <person name="Yoshida T."/>
            <person name="Shimamura S."/>
            <person name="Takaki Y."/>
            <person name="Nagai Y."/>
            <person name="Toyoda A."/>
            <person name="Suzuki Y."/>
            <person name="Arimoto A."/>
            <person name="Ishii H."/>
            <person name="Satoh N."/>
            <person name="Nishiyama T."/>
            <person name="Hasebe M."/>
            <person name="Maruyama T."/>
            <person name="Minagawa J."/>
            <person name="Obokata J."/>
            <person name="Shigenobu S."/>
        </authorList>
    </citation>
    <scope>NUCLEOTIDE SEQUENCE [LARGE SCALE GENOMIC DNA]</scope>
</reference>
<dbReference type="AlphaFoldDB" id="A0AAV3ZC28"/>
<accession>A0AAV3ZC28</accession>
<sequence length="95" mass="10498">MASKAETISEALNSARDSNLKSVVDEGRQTSPNHNTSFILMGRRCRWSRPILERSIVPSRHDWHPMSAVTETLTGHVGAEKSVGKPRDWVAEGTA</sequence>
<proteinExistence type="predicted"/>
<comment type="caution">
    <text evidence="2">The sequence shown here is derived from an EMBL/GenBank/DDBJ whole genome shotgun (WGS) entry which is preliminary data.</text>
</comment>
<gene>
    <name evidence="2" type="ORF">PoB_001869100</name>
</gene>
<feature type="region of interest" description="Disordered" evidence="1">
    <location>
        <begin position="1"/>
        <end position="37"/>
    </location>
</feature>
<evidence type="ECO:0000313" key="3">
    <source>
        <dbReference type="Proteomes" id="UP000735302"/>
    </source>
</evidence>
<evidence type="ECO:0000256" key="1">
    <source>
        <dbReference type="SAM" id="MobiDB-lite"/>
    </source>
</evidence>
<keyword evidence="3" id="KW-1185">Reference proteome</keyword>
<organism evidence="2 3">
    <name type="scientific">Plakobranchus ocellatus</name>
    <dbReference type="NCBI Taxonomy" id="259542"/>
    <lineage>
        <taxon>Eukaryota</taxon>
        <taxon>Metazoa</taxon>
        <taxon>Spiralia</taxon>
        <taxon>Lophotrochozoa</taxon>
        <taxon>Mollusca</taxon>
        <taxon>Gastropoda</taxon>
        <taxon>Heterobranchia</taxon>
        <taxon>Euthyneura</taxon>
        <taxon>Panpulmonata</taxon>
        <taxon>Sacoglossa</taxon>
        <taxon>Placobranchoidea</taxon>
        <taxon>Plakobranchidae</taxon>
        <taxon>Plakobranchus</taxon>
    </lineage>
</organism>
<evidence type="ECO:0000313" key="2">
    <source>
        <dbReference type="EMBL" id="GFN92185.1"/>
    </source>
</evidence>
<dbReference type="EMBL" id="BLXT01002238">
    <property type="protein sequence ID" value="GFN92185.1"/>
    <property type="molecule type" value="Genomic_DNA"/>
</dbReference>